<dbReference type="InterPro" id="IPR028082">
    <property type="entry name" value="Peripla_BP_I"/>
</dbReference>
<keyword evidence="2" id="KW-0805">Transcription regulation</keyword>
<dbReference type="InterPro" id="IPR036390">
    <property type="entry name" value="WH_DNA-bd_sf"/>
</dbReference>
<reference evidence="6 7" key="1">
    <citation type="submission" date="2024-03" db="EMBL/GenBank/DDBJ databases">
        <title>Human intestinal bacterial collection.</title>
        <authorList>
            <person name="Pauvert C."/>
            <person name="Hitch T.C.A."/>
            <person name="Clavel T."/>
        </authorList>
    </citation>
    <scope>NUCLEOTIDE SEQUENCE [LARGE SCALE GENOMIC DNA]</scope>
    <source>
        <strain evidence="6 7">CLA-AA-H132</strain>
    </source>
</reference>
<gene>
    <name evidence="6" type="ORF">WMO29_03490</name>
</gene>
<evidence type="ECO:0000313" key="7">
    <source>
        <dbReference type="Proteomes" id="UP001438008"/>
    </source>
</evidence>
<dbReference type="PROSITE" id="PS50949">
    <property type="entry name" value="HTH_GNTR"/>
    <property type="match status" value="1"/>
</dbReference>
<dbReference type="Proteomes" id="UP001438008">
    <property type="component" value="Unassembled WGS sequence"/>
</dbReference>
<evidence type="ECO:0000313" key="6">
    <source>
        <dbReference type="EMBL" id="MEQ2471556.1"/>
    </source>
</evidence>
<organism evidence="6 7">
    <name type="scientific">Laedolimicola intestinihominis</name>
    <dbReference type="NCBI Taxonomy" id="3133166"/>
    <lineage>
        <taxon>Bacteria</taxon>
        <taxon>Bacillati</taxon>
        <taxon>Bacillota</taxon>
        <taxon>Clostridia</taxon>
        <taxon>Lachnospirales</taxon>
        <taxon>Lachnospiraceae</taxon>
        <taxon>Laedolimicola</taxon>
    </lineage>
</organism>
<protein>
    <submittedName>
        <fullName evidence="6">GntR family transcriptional regulator</fullName>
    </submittedName>
</protein>
<evidence type="ECO:0000256" key="1">
    <source>
        <dbReference type="ARBA" id="ARBA00022491"/>
    </source>
</evidence>
<dbReference type="PANTHER" id="PTHR30146">
    <property type="entry name" value="LACI-RELATED TRANSCRIPTIONAL REPRESSOR"/>
    <property type="match status" value="1"/>
</dbReference>
<comment type="caution">
    <text evidence="6">The sequence shown here is derived from an EMBL/GenBank/DDBJ whole genome shotgun (WGS) entry which is preliminary data.</text>
</comment>
<dbReference type="SMART" id="SM00345">
    <property type="entry name" value="HTH_GNTR"/>
    <property type="match status" value="1"/>
</dbReference>
<dbReference type="Gene3D" id="1.10.10.10">
    <property type="entry name" value="Winged helix-like DNA-binding domain superfamily/Winged helix DNA-binding domain"/>
    <property type="match status" value="1"/>
</dbReference>
<dbReference type="SUPFAM" id="SSF46785">
    <property type="entry name" value="Winged helix' DNA-binding domain"/>
    <property type="match status" value="1"/>
</dbReference>
<dbReference type="Gene3D" id="3.40.50.2300">
    <property type="match status" value="2"/>
</dbReference>
<evidence type="ECO:0000256" key="3">
    <source>
        <dbReference type="ARBA" id="ARBA00023125"/>
    </source>
</evidence>
<dbReference type="PRINTS" id="PR00035">
    <property type="entry name" value="HTHGNTR"/>
</dbReference>
<keyword evidence="3" id="KW-0238">DNA-binding</keyword>
<dbReference type="SUPFAM" id="SSF53822">
    <property type="entry name" value="Periplasmic binding protein-like I"/>
    <property type="match status" value="1"/>
</dbReference>
<dbReference type="InterPro" id="IPR036388">
    <property type="entry name" value="WH-like_DNA-bd_sf"/>
</dbReference>
<dbReference type="CDD" id="cd07377">
    <property type="entry name" value="WHTH_GntR"/>
    <property type="match status" value="1"/>
</dbReference>
<dbReference type="RefSeq" id="WP_349163785.1">
    <property type="nucleotide sequence ID" value="NZ_JBBMFE010000002.1"/>
</dbReference>
<sequence>MKTKEMSAKYQVVYKELKEAIVSGRIPVGEKVPSELQLMERYGFSRQTVRRALEELTRDGYVTKVRGSGSFVREPAPKGNGRKMVMLIALFAQQYFFPEYIGGSEQTLRENGYTLNVGISNNRTEEEAGYLREAMNNDYAGLILIPAQSAFLHSNLYLYRKIKEKGMPCVTLGSYLPYSGFPCVVNDDFEGGRLATNYLIERGHRRIACLMNSGECCGSLRYAGYQAALSEAGIEEEKEWTRWYVYEKFREFVEQEELVKTCLSGVTAVFCFNNELALAIIELLQKNGIRVPEDVSVVGYDGSYMCMFGRKKLTSVRQDPLKNGQIAAEKLLRMIENGDRGENIFLQPEILEGETVKTLEREEKEV</sequence>
<dbReference type="PANTHER" id="PTHR30146:SF148">
    <property type="entry name" value="HTH-TYPE TRANSCRIPTIONAL REPRESSOR PURR-RELATED"/>
    <property type="match status" value="1"/>
</dbReference>
<keyword evidence="7" id="KW-1185">Reference proteome</keyword>
<keyword evidence="4" id="KW-0804">Transcription</keyword>
<name>A0ABV1FDU6_9FIRM</name>
<dbReference type="InterPro" id="IPR000524">
    <property type="entry name" value="Tscrpt_reg_HTH_GntR"/>
</dbReference>
<feature type="domain" description="HTH gntR-type" evidence="5">
    <location>
        <begin position="7"/>
        <end position="75"/>
    </location>
</feature>
<accession>A0ABV1FDU6</accession>
<dbReference type="CDD" id="cd01541">
    <property type="entry name" value="PBP1_AraR"/>
    <property type="match status" value="1"/>
</dbReference>
<dbReference type="InterPro" id="IPR046335">
    <property type="entry name" value="LacI/GalR-like_sensor"/>
</dbReference>
<keyword evidence="1" id="KW-0678">Repressor</keyword>
<dbReference type="Pfam" id="PF13377">
    <property type="entry name" value="Peripla_BP_3"/>
    <property type="match status" value="1"/>
</dbReference>
<dbReference type="EMBL" id="JBBMFE010000002">
    <property type="protein sequence ID" value="MEQ2471556.1"/>
    <property type="molecule type" value="Genomic_DNA"/>
</dbReference>
<dbReference type="InterPro" id="IPR033532">
    <property type="entry name" value="AraR_ligand_bind_dom"/>
</dbReference>
<proteinExistence type="predicted"/>
<evidence type="ECO:0000256" key="4">
    <source>
        <dbReference type="ARBA" id="ARBA00023163"/>
    </source>
</evidence>
<evidence type="ECO:0000256" key="2">
    <source>
        <dbReference type="ARBA" id="ARBA00023015"/>
    </source>
</evidence>
<evidence type="ECO:0000259" key="5">
    <source>
        <dbReference type="PROSITE" id="PS50949"/>
    </source>
</evidence>
<dbReference type="Pfam" id="PF00392">
    <property type="entry name" value="GntR"/>
    <property type="match status" value="1"/>
</dbReference>